<dbReference type="InterPro" id="IPR036390">
    <property type="entry name" value="WH_DNA-bd_sf"/>
</dbReference>
<keyword evidence="3" id="KW-0804">Transcription</keyword>
<organism evidence="5 7">
    <name type="scientific">Methanobrevibacter olleyae</name>
    <dbReference type="NCBI Taxonomy" id="294671"/>
    <lineage>
        <taxon>Archaea</taxon>
        <taxon>Methanobacteriati</taxon>
        <taxon>Methanobacteriota</taxon>
        <taxon>Methanomada group</taxon>
        <taxon>Methanobacteria</taxon>
        <taxon>Methanobacteriales</taxon>
        <taxon>Methanobacteriaceae</taxon>
        <taxon>Methanobrevibacter</taxon>
    </lineage>
</organism>
<dbReference type="PATRIC" id="fig|294671.3.peg.1558"/>
<evidence type="ECO:0000313" key="8">
    <source>
        <dbReference type="Proteomes" id="UP000183442"/>
    </source>
</evidence>
<dbReference type="InterPro" id="IPR011991">
    <property type="entry name" value="ArsR-like_HTH"/>
</dbReference>
<dbReference type="SMART" id="SM00347">
    <property type="entry name" value="HTH_MARR"/>
    <property type="match status" value="1"/>
</dbReference>
<dbReference type="PANTHER" id="PTHR42756">
    <property type="entry name" value="TRANSCRIPTIONAL REGULATOR, MARR"/>
    <property type="match status" value="1"/>
</dbReference>
<evidence type="ECO:0000313" key="6">
    <source>
        <dbReference type="EMBL" id="SFL49882.1"/>
    </source>
</evidence>
<dbReference type="EMBL" id="CP014265">
    <property type="protein sequence ID" value="AMK16052.1"/>
    <property type="molecule type" value="Genomic_DNA"/>
</dbReference>
<dbReference type="GO" id="GO:0003700">
    <property type="term" value="F:DNA-binding transcription factor activity"/>
    <property type="evidence" value="ECO:0007669"/>
    <property type="project" value="InterPro"/>
</dbReference>
<dbReference type="PRINTS" id="PR00598">
    <property type="entry name" value="HTHMARR"/>
</dbReference>
<dbReference type="GO" id="GO:0003677">
    <property type="term" value="F:DNA binding"/>
    <property type="evidence" value="ECO:0007669"/>
    <property type="project" value="UniProtKB-KW"/>
</dbReference>
<dbReference type="InterPro" id="IPR000835">
    <property type="entry name" value="HTH_MarR-typ"/>
</dbReference>
<keyword evidence="1" id="KW-0805">Transcription regulation</keyword>
<name>A0A126R1U9_METOL</name>
<protein>
    <submittedName>
        <fullName evidence="6">DNA-binding transcriptional regulator, MarR family</fullName>
    </submittedName>
    <submittedName>
        <fullName evidence="5">MarR family transcriptional regulator</fullName>
    </submittedName>
</protein>
<dbReference type="RefSeq" id="WP_067148014.1">
    <property type="nucleotide sequence ID" value="NZ_CP014265.1"/>
</dbReference>
<reference evidence="8" key="3">
    <citation type="submission" date="2016-10" db="EMBL/GenBank/DDBJ databases">
        <authorList>
            <person name="Varghese N."/>
        </authorList>
    </citation>
    <scope>NUCLEOTIDE SEQUENCE [LARGE SCALE GENOMIC DNA]</scope>
    <source>
        <strain evidence="8">DSM 16632</strain>
    </source>
</reference>
<dbReference type="PROSITE" id="PS50995">
    <property type="entry name" value="HTH_MARR_2"/>
    <property type="match status" value="1"/>
</dbReference>
<proteinExistence type="predicted"/>
<gene>
    <name evidence="6" type="ORF">SAMN02910297_01054</name>
    <name evidence="5" type="ORF">YLM1_1495</name>
</gene>
<evidence type="ECO:0000256" key="2">
    <source>
        <dbReference type="ARBA" id="ARBA00023125"/>
    </source>
</evidence>
<reference evidence="6" key="4">
    <citation type="submission" date="2016-10" db="EMBL/GenBank/DDBJ databases">
        <authorList>
            <person name="de Groot N.N."/>
        </authorList>
    </citation>
    <scope>NUCLEOTIDE SEQUENCE [LARGE SCALE GENOMIC DNA]</scope>
    <source>
        <strain evidence="6">DSM 16632</strain>
    </source>
</reference>
<evidence type="ECO:0000256" key="1">
    <source>
        <dbReference type="ARBA" id="ARBA00023015"/>
    </source>
</evidence>
<dbReference type="GeneID" id="28489814"/>
<dbReference type="SUPFAM" id="SSF46785">
    <property type="entry name" value="Winged helix' DNA-binding domain"/>
    <property type="match status" value="1"/>
</dbReference>
<accession>A0A126R1U9</accession>
<dbReference type="OrthoDB" id="10712at2157"/>
<evidence type="ECO:0000256" key="3">
    <source>
        <dbReference type="ARBA" id="ARBA00023163"/>
    </source>
</evidence>
<evidence type="ECO:0000259" key="4">
    <source>
        <dbReference type="PROSITE" id="PS50995"/>
    </source>
</evidence>
<dbReference type="STRING" id="294671.YLM1_1495"/>
<dbReference type="InterPro" id="IPR036388">
    <property type="entry name" value="WH-like_DNA-bd_sf"/>
</dbReference>
<dbReference type="PANTHER" id="PTHR42756:SF1">
    <property type="entry name" value="TRANSCRIPTIONAL REPRESSOR OF EMRAB OPERON"/>
    <property type="match status" value="1"/>
</dbReference>
<evidence type="ECO:0000313" key="7">
    <source>
        <dbReference type="Proteomes" id="UP000066376"/>
    </source>
</evidence>
<reference evidence="5 7" key="1">
    <citation type="journal article" date="2016" name="Genome Announc.">
        <title>Draft Genome Sequence of the Rumen Methanogen Methanobrevibacter olleyae YLM1.</title>
        <authorList>
            <person name="Kelly W.J."/>
            <person name="Li D."/>
            <person name="Lambie S.C."/>
            <person name="Cox F."/>
            <person name="Attwood G.T."/>
            <person name="Altermann E."/>
            <person name="Leahy S.C."/>
        </authorList>
    </citation>
    <scope>NUCLEOTIDE SEQUENCE [LARGE SCALE GENOMIC DNA]</scope>
    <source>
        <strain evidence="5 7">YLM1</strain>
    </source>
</reference>
<feature type="domain" description="HTH marR-type" evidence="4">
    <location>
        <begin position="19"/>
        <end position="145"/>
    </location>
</feature>
<evidence type="ECO:0000313" key="5">
    <source>
        <dbReference type="EMBL" id="AMK16052.1"/>
    </source>
</evidence>
<dbReference type="CDD" id="cd00090">
    <property type="entry name" value="HTH_ARSR"/>
    <property type="match status" value="1"/>
</dbReference>
<dbReference type="Gene3D" id="1.10.10.10">
    <property type="entry name" value="Winged helix-like DNA-binding domain superfamily/Winged helix DNA-binding domain"/>
    <property type="match status" value="1"/>
</dbReference>
<reference evidence="7" key="2">
    <citation type="submission" date="2016-02" db="EMBL/GenBank/DDBJ databases">
        <title>The draft genome sequence of the rumen methanogen Methanobrevibacter olleyae YLM1.</title>
        <authorList>
            <consortium name="New Zealand Agricultural Greenhouse Gas Research Centre/Pastoral Greenhouse Gas Research Consortium"/>
            <person name="Kelly W.J."/>
            <person name="Li D."/>
            <person name="Lambie S.C."/>
            <person name="Attwood G.T."/>
            <person name="Altermann E."/>
            <person name="Leahy S.C."/>
        </authorList>
    </citation>
    <scope>NUCLEOTIDE SEQUENCE [LARGE SCALE GENOMIC DNA]</scope>
    <source>
        <strain evidence="7">YLM1</strain>
    </source>
</reference>
<keyword evidence="2 6" id="KW-0238">DNA-binding</keyword>
<dbReference type="Proteomes" id="UP000183442">
    <property type="component" value="Unassembled WGS sequence"/>
</dbReference>
<dbReference type="Pfam" id="PF01047">
    <property type="entry name" value="MarR"/>
    <property type="match status" value="1"/>
</dbReference>
<dbReference type="KEGG" id="mol:YLM1_1495"/>
<dbReference type="Proteomes" id="UP000066376">
    <property type="component" value="Chromosome"/>
</dbReference>
<sequence length="148" mass="17442">MNFNEDEIYHSFLDDDIPSSPLISILYREHAKFINEIVKEDDLSFGLHPLLISIYKNDVLNQEQLAQISHLNESTITRNLKKLEDKGLIERIPHKRKKLIKTTEKGNLTAQKVMDYDEMWDEQIKLSLSDEEYNNFLNTLKKITHDLI</sequence>
<dbReference type="EMBL" id="FOTL01000015">
    <property type="protein sequence ID" value="SFL49882.1"/>
    <property type="molecule type" value="Genomic_DNA"/>
</dbReference>
<dbReference type="AlphaFoldDB" id="A0A126R1U9"/>
<keyword evidence="7" id="KW-1185">Reference proteome</keyword>